<dbReference type="RefSeq" id="WP_146649780.1">
    <property type="nucleotide sequence ID" value="NZ_CP012333.1"/>
</dbReference>
<evidence type="ECO:0000313" key="3">
    <source>
        <dbReference type="Proteomes" id="UP000064967"/>
    </source>
</evidence>
<evidence type="ECO:0000313" key="2">
    <source>
        <dbReference type="EMBL" id="AKU98757.1"/>
    </source>
</evidence>
<accession>A0A0K1PZ47</accession>
<feature type="chain" id="PRO_5005466287" evidence="1">
    <location>
        <begin position="21"/>
        <end position="367"/>
    </location>
</feature>
<evidence type="ECO:0000256" key="1">
    <source>
        <dbReference type="SAM" id="SignalP"/>
    </source>
</evidence>
<name>A0A0K1PZ47_9BACT</name>
<proteinExistence type="predicted"/>
<dbReference type="PROSITE" id="PS51257">
    <property type="entry name" value="PROKAR_LIPOPROTEIN"/>
    <property type="match status" value="1"/>
</dbReference>
<dbReference type="PATRIC" id="fig|1391654.3.peg.5493"/>
<keyword evidence="1" id="KW-0732">Signal</keyword>
<protein>
    <submittedName>
        <fullName evidence="2">Tryptophan synthase alpha chain</fullName>
    </submittedName>
</protein>
<reference evidence="2 3" key="1">
    <citation type="submission" date="2015-08" db="EMBL/GenBank/DDBJ databases">
        <authorList>
            <person name="Babu N.S."/>
            <person name="Beckwith C.J."/>
            <person name="Beseler K.G."/>
            <person name="Brison A."/>
            <person name="Carone J.V."/>
            <person name="Caskin T.P."/>
            <person name="Diamond M."/>
            <person name="Durham M.E."/>
            <person name="Foxe J.M."/>
            <person name="Go M."/>
            <person name="Henderson B.A."/>
            <person name="Jones I.B."/>
            <person name="McGettigan J.A."/>
            <person name="Micheletti S.J."/>
            <person name="Nasrallah M.E."/>
            <person name="Ortiz D."/>
            <person name="Piller C.R."/>
            <person name="Privatt S.R."/>
            <person name="Schneider S.L."/>
            <person name="Sharp S."/>
            <person name="Smith T.C."/>
            <person name="Stanton J.D."/>
            <person name="Ullery H.E."/>
            <person name="Wilson R.J."/>
            <person name="Serrano M.G."/>
            <person name="Buck G."/>
            <person name="Lee V."/>
            <person name="Wang Y."/>
            <person name="Carvalho R."/>
            <person name="Voegtly L."/>
            <person name="Shi R."/>
            <person name="Duckworth R."/>
            <person name="Johnson A."/>
            <person name="Loviza R."/>
            <person name="Walstead R."/>
            <person name="Shah Z."/>
            <person name="Kiflezghi M."/>
            <person name="Wade K."/>
            <person name="Ball S.L."/>
            <person name="Bradley K.W."/>
            <person name="Asai D.J."/>
            <person name="Bowman C.A."/>
            <person name="Russell D.A."/>
            <person name="Pope W.H."/>
            <person name="Jacobs-Sera D."/>
            <person name="Hendrix R.W."/>
            <person name="Hatfull G.F."/>
        </authorList>
    </citation>
    <scope>NUCLEOTIDE SEQUENCE [LARGE SCALE GENOMIC DNA]</scope>
    <source>
        <strain evidence="2 3">DSM 27648</strain>
    </source>
</reference>
<keyword evidence="3" id="KW-1185">Reference proteome</keyword>
<dbReference type="STRING" id="1391654.AKJ09_05421"/>
<sequence length="367" mass="37511">MTARIGSTVLLALVGVLVFACTEASSDDVLVATRPDASAPIFTESDSGSGVDASGAAGLCPTAKCPPGHATCSHSQFPCTDLLSDDDNCGACGNVCPQLGGGDHPNMRGAMHCIDGQCKLSCDYGHADCNGFVEDGCEADLVSDQNCGQCGLACPADHACLGNGLSPTCECTIWGSCGACGNICPESTDPPFPPEWNANYDCRAGECNKPGCLTGFSDCNGDFDQADGNGCEVNTFEDPLNCGGCGNKCLVSEGEICEGGRCICRCGAACSQAALDSDVNNCGACRFECPEGEYGKDDHASRACTNGVCGFRCAASWGDCDGMTLNGCETNLGSDPRNCGACGVRCDAIEGQACVDGRCTTEECKVQ</sequence>
<feature type="signal peptide" evidence="1">
    <location>
        <begin position="1"/>
        <end position="20"/>
    </location>
</feature>
<dbReference type="EMBL" id="CP012333">
    <property type="protein sequence ID" value="AKU98757.1"/>
    <property type="molecule type" value="Genomic_DNA"/>
</dbReference>
<dbReference type="Proteomes" id="UP000064967">
    <property type="component" value="Chromosome"/>
</dbReference>
<gene>
    <name evidence="2" type="ORF">AKJ09_05421</name>
</gene>
<organism evidence="2 3">
    <name type="scientific">Labilithrix luteola</name>
    <dbReference type="NCBI Taxonomy" id="1391654"/>
    <lineage>
        <taxon>Bacteria</taxon>
        <taxon>Pseudomonadati</taxon>
        <taxon>Myxococcota</taxon>
        <taxon>Polyangia</taxon>
        <taxon>Polyangiales</taxon>
        <taxon>Labilitrichaceae</taxon>
        <taxon>Labilithrix</taxon>
    </lineage>
</organism>
<dbReference type="KEGG" id="llu:AKJ09_05421"/>
<dbReference type="OrthoDB" id="5492401at2"/>
<dbReference type="AlphaFoldDB" id="A0A0K1PZ47"/>